<feature type="transmembrane region" description="Helical" evidence="1">
    <location>
        <begin position="109"/>
        <end position="139"/>
    </location>
</feature>
<protein>
    <submittedName>
        <fullName evidence="2">Uncharacterized protein</fullName>
    </submittedName>
</protein>
<evidence type="ECO:0000313" key="2">
    <source>
        <dbReference type="EMBL" id="KRM53182.1"/>
    </source>
</evidence>
<gene>
    <name evidence="2" type="ORF">FC64_GL000844</name>
</gene>
<sequence>MLINQIASVLRIIAFINLFGWMLYLGVVINAQSKAVKVGLKCKHCGQEFLKTKKEIEKFQYQLVDNQLAYQCECPHCHQTEWQTAVQHHPGNDQEMMAKASQKMWQRALWIAILPAIFAVLLPIILIGYAPLLVMVLVIKKVRK</sequence>
<keyword evidence="1" id="KW-0472">Membrane</keyword>
<dbReference type="STRING" id="1423820.FC64_GL000844"/>
<dbReference type="EMBL" id="AYYZ01000006">
    <property type="protein sequence ID" value="KRM53182.1"/>
    <property type="molecule type" value="Genomic_DNA"/>
</dbReference>
<evidence type="ECO:0000256" key="1">
    <source>
        <dbReference type="SAM" id="Phobius"/>
    </source>
</evidence>
<name>A0A0R1ZEN2_9LACO</name>
<evidence type="ECO:0000313" key="3">
    <source>
        <dbReference type="Proteomes" id="UP000051291"/>
    </source>
</evidence>
<dbReference type="PATRIC" id="fig|1423820.4.peg.865"/>
<dbReference type="AlphaFoldDB" id="A0A0R1ZEN2"/>
<comment type="caution">
    <text evidence="2">The sequence shown here is derived from an EMBL/GenBank/DDBJ whole genome shotgun (WGS) entry which is preliminary data.</text>
</comment>
<keyword evidence="3" id="KW-1185">Reference proteome</keyword>
<organism evidence="2 3">
    <name type="scientific">Ligilactobacillus araffinosus DSM 20653</name>
    <dbReference type="NCBI Taxonomy" id="1423820"/>
    <lineage>
        <taxon>Bacteria</taxon>
        <taxon>Bacillati</taxon>
        <taxon>Bacillota</taxon>
        <taxon>Bacilli</taxon>
        <taxon>Lactobacillales</taxon>
        <taxon>Lactobacillaceae</taxon>
        <taxon>Ligilactobacillus</taxon>
    </lineage>
</organism>
<proteinExistence type="predicted"/>
<dbReference type="RefSeq" id="WP_057906178.1">
    <property type="nucleotide sequence ID" value="NZ_AYYZ01000006.1"/>
</dbReference>
<keyword evidence="1" id="KW-1133">Transmembrane helix</keyword>
<dbReference type="Proteomes" id="UP000051291">
    <property type="component" value="Unassembled WGS sequence"/>
</dbReference>
<accession>A0A0R1ZEN2</accession>
<feature type="transmembrane region" description="Helical" evidence="1">
    <location>
        <begin position="12"/>
        <end position="31"/>
    </location>
</feature>
<keyword evidence="1" id="KW-0812">Transmembrane</keyword>
<reference evidence="2 3" key="1">
    <citation type="journal article" date="2015" name="Genome Announc.">
        <title>Expanding the biotechnology potential of lactobacilli through comparative genomics of 213 strains and associated genera.</title>
        <authorList>
            <person name="Sun Z."/>
            <person name="Harris H.M."/>
            <person name="McCann A."/>
            <person name="Guo C."/>
            <person name="Argimon S."/>
            <person name="Zhang W."/>
            <person name="Yang X."/>
            <person name="Jeffery I.B."/>
            <person name="Cooney J.C."/>
            <person name="Kagawa T.F."/>
            <person name="Liu W."/>
            <person name="Song Y."/>
            <person name="Salvetti E."/>
            <person name="Wrobel A."/>
            <person name="Rasinkangas P."/>
            <person name="Parkhill J."/>
            <person name="Rea M.C."/>
            <person name="O'Sullivan O."/>
            <person name="Ritari J."/>
            <person name="Douillard F.P."/>
            <person name="Paul Ross R."/>
            <person name="Yang R."/>
            <person name="Briner A.E."/>
            <person name="Felis G.E."/>
            <person name="de Vos W.M."/>
            <person name="Barrangou R."/>
            <person name="Klaenhammer T.R."/>
            <person name="Caufield P.W."/>
            <person name="Cui Y."/>
            <person name="Zhang H."/>
            <person name="O'Toole P.W."/>
        </authorList>
    </citation>
    <scope>NUCLEOTIDE SEQUENCE [LARGE SCALE GENOMIC DNA]</scope>
    <source>
        <strain evidence="2 3">DSM 20653</strain>
    </source>
</reference>